<proteinExistence type="predicted"/>
<keyword evidence="1" id="KW-1133">Transmembrane helix</keyword>
<sequence length="95" mass="10649">MEHFIPFMLIGAVVTAGLFIVISWLRKHNIKASWYEWLIGILGLGLLLLAVQHLLGAMSELFFYAAWMGFAIIGIPALILLAIAWQLIARRAKQS</sequence>
<organism evidence="2 3">
    <name type="scientific">Dehalococcoides mccartyi</name>
    <dbReference type="NCBI Taxonomy" id="61435"/>
    <lineage>
        <taxon>Bacteria</taxon>
        <taxon>Bacillati</taxon>
        <taxon>Chloroflexota</taxon>
        <taxon>Dehalococcoidia</taxon>
        <taxon>Dehalococcoidales</taxon>
        <taxon>Dehalococcoidaceae</taxon>
        <taxon>Dehalococcoides</taxon>
    </lineage>
</organism>
<dbReference type="OrthoDB" id="166452at2"/>
<name>A0A0V8M521_9CHLR</name>
<accession>A0A0V8M521</accession>
<keyword evidence="1" id="KW-0812">Transmembrane</keyword>
<evidence type="ECO:0000313" key="3">
    <source>
        <dbReference type="Proteomes" id="UP000053577"/>
    </source>
</evidence>
<feature type="transmembrane region" description="Helical" evidence="1">
    <location>
        <begin position="6"/>
        <end position="25"/>
    </location>
</feature>
<feature type="transmembrane region" description="Helical" evidence="1">
    <location>
        <begin position="37"/>
        <end position="55"/>
    </location>
</feature>
<gene>
    <name evidence="2" type="ORF">DA01_07945</name>
</gene>
<dbReference type="PATRIC" id="fig|61435.5.peg.1562"/>
<reference evidence="2 3" key="1">
    <citation type="journal article" date="2015" name="Sci. Rep.">
        <title>A comparative genomics and reductive dehalogenase gene transcription study of two chloroethene-respiring bacteria, Dehalococcoides mccartyi strains MB and 11a.</title>
        <authorList>
            <person name="Low A."/>
            <person name="Shen Z."/>
            <person name="Cheng D."/>
            <person name="Rogers M.J."/>
            <person name="Lee P.K."/>
            <person name="He J."/>
        </authorList>
    </citation>
    <scope>NUCLEOTIDE SEQUENCE [LARGE SCALE GENOMIC DNA]</scope>
    <source>
        <strain evidence="2 3">MB</strain>
    </source>
</reference>
<dbReference type="Proteomes" id="UP000053577">
    <property type="component" value="Unassembled WGS sequence"/>
</dbReference>
<keyword evidence="1" id="KW-0472">Membrane</keyword>
<dbReference type="AlphaFoldDB" id="A0A0V8M521"/>
<feature type="transmembrane region" description="Helical" evidence="1">
    <location>
        <begin position="61"/>
        <end position="85"/>
    </location>
</feature>
<evidence type="ECO:0000256" key="1">
    <source>
        <dbReference type="SAM" id="Phobius"/>
    </source>
</evidence>
<comment type="caution">
    <text evidence="2">The sequence shown here is derived from an EMBL/GenBank/DDBJ whole genome shotgun (WGS) entry which is preliminary data.</text>
</comment>
<protein>
    <submittedName>
        <fullName evidence="2">Dehalogenase</fullName>
    </submittedName>
</protein>
<dbReference type="EMBL" id="JGYD01000004">
    <property type="protein sequence ID" value="KSV18863.1"/>
    <property type="molecule type" value="Genomic_DNA"/>
</dbReference>
<dbReference type="RefSeq" id="WP_058292041.1">
    <property type="nucleotide sequence ID" value="NZ_JGYD01000004.1"/>
</dbReference>
<evidence type="ECO:0000313" key="2">
    <source>
        <dbReference type="EMBL" id="KSV18863.1"/>
    </source>
</evidence>